<dbReference type="AlphaFoldDB" id="A0AAD6UFD7"/>
<sequence>MTLSKRPPPSGFTTTSTYLPRSGQRVRADGASLLWYCLLGLSRACDSNVLGFSGHICVAPTERAPAPYSLKHGANTRFAPRLLRAALRALLAISRPRSVHPAAPLSHLRTQTRATSSPCRARPRRRPNTRLQSNTHGNCWIDNTRESHALSAALRASRPPRSFAALVQLRDKLFGRGDAYAQSAASHPLPRLSNATAARARSERRWRARSGSEVEVNPPLPASLNRGAPPCLALADGYGLWHKHLASPHAACAETPTNTRGVMRAQLAVSIHAALLYFR</sequence>
<evidence type="ECO:0000313" key="2">
    <source>
        <dbReference type="EMBL" id="KAJ7097108.1"/>
    </source>
</evidence>
<proteinExistence type="predicted"/>
<gene>
    <name evidence="2" type="ORF">B0H15DRAFT_945780</name>
</gene>
<accession>A0AAD6UFD7</accession>
<evidence type="ECO:0000256" key="1">
    <source>
        <dbReference type="SAM" id="MobiDB-lite"/>
    </source>
</evidence>
<dbReference type="EMBL" id="JARJCN010000010">
    <property type="protein sequence ID" value="KAJ7097108.1"/>
    <property type="molecule type" value="Genomic_DNA"/>
</dbReference>
<dbReference type="Proteomes" id="UP001222325">
    <property type="component" value="Unassembled WGS sequence"/>
</dbReference>
<comment type="caution">
    <text evidence="2">The sequence shown here is derived from an EMBL/GenBank/DDBJ whole genome shotgun (WGS) entry which is preliminary data.</text>
</comment>
<evidence type="ECO:0000313" key="3">
    <source>
        <dbReference type="Proteomes" id="UP001222325"/>
    </source>
</evidence>
<reference evidence="2" key="1">
    <citation type="submission" date="2023-03" db="EMBL/GenBank/DDBJ databases">
        <title>Massive genome expansion in bonnet fungi (Mycena s.s.) driven by repeated elements and novel gene families across ecological guilds.</title>
        <authorList>
            <consortium name="Lawrence Berkeley National Laboratory"/>
            <person name="Harder C.B."/>
            <person name="Miyauchi S."/>
            <person name="Viragh M."/>
            <person name="Kuo A."/>
            <person name="Thoen E."/>
            <person name="Andreopoulos B."/>
            <person name="Lu D."/>
            <person name="Skrede I."/>
            <person name="Drula E."/>
            <person name="Henrissat B."/>
            <person name="Morin E."/>
            <person name="Kohler A."/>
            <person name="Barry K."/>
            <person name="LaButti K."/>
            <person name="Morin E."/>
            <person name="Salamov A."/>
            <person name="Lipzen A."/>
            <person name="Mereny Z."/>
            <person name="Hegedus B."/>
            <person name="Baldrian P."/>
            <person name="Stursova M."/>
            <person name="Weitz H."/>
            <person name="Taylor A."/>
            <person name="Grigoriev I.V."/>
            <person name="Nagy L.G."/>
            <person name="Martin F."/>
            <person name="Kauserud H."/>
        </authorList>
    </citation>
    <scope>NUCLEOTIDE SEQUENCE</scope>
    <source>
        <strain evidence="2">CBHHK173m</strain>
    </source>
</reference>
<keyword evidence="3" id="KW-1185">Reference proteome</keyword>
<name>A0AAD6UFD7_9AGAR</name>
<protein>
    <submittedName>
        <fullName evidence="2">Uncharacterized protein</fullName>
    </submittedName>
</protein>
<feature type="region of interest" description="Disordered" evidence="1">
    <location>
        <begin position="108"/>
        <end position="137"/>
    </location>
</feature>
<organism evidence="2 3">
    <name type="scientific">Mycena belliarum</name>
    <dbReference type="NCBI Taxonomy" id="1033014"/>
    <lineage>
        <taxon>Eukaryota</taxon>
        <taxon>Fungi</taxon>
        <taxon>Dikarya</taxon>
        <taxon>Basidiomycota</taxon>
        <taxon>Agaricomycotina</taxon>
        <taxon>Agaricomycetes</taxon>
        <taxon>Agaricomycetidae</taxon>
        <taxon>Agaricales</taxon>
        <taxon>Marasmiineae</taxon>
        <taxon>Mycenaceae</taxon>
        <taxon>Mycena</taxon>
    </lineage>
</organism>